<dbReference type="GeneID" id="28941240"/>
<dbReference type="OrthoDB" id="5595109at2759"/>
<dbReference type="STRING" id="1408657.A0A0W4ZIV0"/>
<name>A0A0W4ZIV0_PNEJ7</name>
<evidence type="ECO:0000256" key="8">
    <source>
        <dbReference type="SAM" id="Phobius"/>
    </source>
</evidence>
<keyword evidence="5 7" id="KW-0496">Mitochondrion</keyword>
<dbReference type="InterPro" id="IPR029063">
    <property type="entry name" value="SAM-dependent_MTases_sf"/>
</dbReference>
<comment type="subcellular location">
    <subcellularLocation>
        <location evidence="1 7">Mitochondrion</location>
    </subcellularLocation>
</comment>
<sequence>MRLKLRIISSNCSFYFRCFFFPFFFCFERRYRRLFSSIKDKPVERTKLAQILAKTINAAGPMTIASFMRHCLTDPVMGYYTRHDPLGPQGDFITSPEISQIFGELVGIWMVYEWIVKNKPTKTTLVELGPGRGTLADDYLRTMTTFKDYVRTIESLRLIETSPVLRESQHRKLCGANILKRVGEYVFQSMSKYGVPVYWYEQFEHIPKELPTPFVIVHEFFDAMPIHKFEKTKCGWREFLVDFAENQTSNTEECKGKTTNVPEFRMTLSKQPTYHSLTLPNISPRYSVLPVTSCVEISPESLVLIGKIANMLLNNSSYAPGSALIIDYGPLDTIPIHTLRGIRAHHVVSPFEAPGEVDLSSDVDFQALKEVVLKNNELDVYGPVEQGTWLKAMGIELRAKVLIDASTCSFSKKRIELSYKRLIERGGGAMGKVYKVMAITSKRKDIPAGFC</sequence>
<dbReference type="GO" id="GO:0005739">
    <property type="term" value="C:mitochondrion"/>
    <property type="evidence" value="ECO:0007669"/>
    <property type="project" value="UniProtKB-SubCell"/>
</dbReference>
<dbReference type="RefSeq" id="XP_018228865.1">
    <property type="nucleotide sequence ID" value="XM_018374985.1"/>
</dbReference>
<dbReference type="Gene3D" id="3.40.50.12710">
    <property type="match status" value="1"/>
</dbReference>
<keyword evidence="4 7" id="KW-0808">Transferase</keyword>
<comment type="function">
    <text evidence="7">Arginine methyltransferase involved in the assembly or stability of mitochondrial NADH:ubiquinone oxidoreductase complex (complex I).</text>
</comment>
<gene>
    <name evidence="9" type="ORF">T551_02722</name>
</gene>
<dbReference type="GO" id="GO:0035243">
    <property type="term" value="F:protein-arginine omega-N symmetric methyltransferase activity"/>
    <property type="evidence" value="ECO:0007669"/>
    <property type="project" value="UniProtKB-EC"/>
</dbReference>
<dbReference type="Proteomes" id="UP000053447">
    <property type="component" value="Unassembled WGS sequence"/>
</dbReference>
<accession>A0A0W4ZIV0</accession>
<evidence type="ECO:0000256" key="2">
    <source>
        <dbReference type="ARBA" id="ARBA00005891"/>
    </source>
</evidence>
<dbReference type="PANTHER" id="PTHR12049:SF7">
    <property type="entry name" value="PROTEIN ARGININE METHYLTRANSFERASE NDUFAF7, MITOCHONDRIAL"/>
    <property type="match status" value="1"/>
</dbReference>
<dbReference type="EC" id="2.1.1.320" evidence="7"/>
<evidence type="ECO:0000313" key="10">
    <source>
        <dbReference type="Proteomes" id="UP000053447"/>
    </source>
</evidence>
<dbReference type="InterPro" id="IPR003788">
    <property type="entry name" value="NDUFAF7"/>
</dbReference>
<dbReference type="GO" id="GO:0032259">
    <property type="term" value="P:methylation"/>
    <property type="evidence" value="ECO:0007669"/>
    <property type="project" value="UniProtKB-KW"/>
</dbReference>
<evidence type="ECO:0000256" key="6">
    <source>
        <dbReference type="ARBA" id="ARBA00048612"/>
    </source>
</evidence>
<reference evidence="10" key="1">
    <citation type="journal article" date="2016" name="Nat. Commun.">
        <title>Genome analysis of three Pneumocystis species reveals adaptation mechanisms to life exclusively in mammalian hosts.</title>
        <authorList>
            <person name="Ma L."/>
            <person name="Chen Z."/>
            <person name="Huang D.W."/>
            <person name="Kutty G."/>
            <person name="Ishihara M."/>
            <person name="Wang H."/>
            <person name="Abouelleil A."/>
            <person name="Bishop L."/>
            <person name="Davey E."/>
            <person name="Deng R."/>
            <person name="Deng X."/>
            <person name="Fan L."/>
            <person name="Fantoni G."/>
            <person name="Fitzgerald M."/>
            <person name="Gogineni E."/>
            <person name="Goldberg J.M."/>
            <person name="Handley G."/>
            <person name="Hu X."/>
            <person name="Huber C."/>
            <person name="Jiao X."/>
            <person name="Jones K."/>
            <person name="Levin J.Z."/>
            <person name="Liu Y."/>
            <person name="Macdonald P."/>
            <person name="Melnikov A."/>
            <person name="Raley C."/>
            <person name="Sassi M."/>
            <person name="Sherman B.T."/>
            <person name="Song X."/>
            <person name="Sykes S."/>
            <person name="Tran B."/>
            <person name="Walsh L."/>
            <person name="Xia Y."/>
            <person name="Yang J."/>
            <person name="Young S."/>
            <person name="Zeng Q."/>
            <person name="Zheng X."/>
            <person name="Stephens R."/>
            <person name="Nusbaum C."/>
            <person name="Birren B.W."/>
            <person name="Azadi P."/>
            <person name="Lempicki R.A."/>
            <person name="Cuomo C.A."/>
            <person name="Kovacs J.A."/>
        </authorList>
    </citation>
    <scope>NUCLEOTIDE SEQUENCE [LARGE SCALE GENOMIC DNA]</scope>
    <source>
        <strain evidence="10">RU7</strain>
    </source>
</reference>
<dbReference type="Pfam" id="PF02636">
    <property type="entry name" value="Methyltransf_28"/>
    <property type="match status" value="1"/>
</dbReference>
<evidence type="ECO:0000256" key="3">
    <source>
        <dbReference type="ARBA" id="ARBA00022603"/>
    </source>
</evidence>
<dbReference type="SUPFAM" id="SSF53335">
    <property type="entry name" value="S-adenosyl-L-methionine-dependent methyltransferases"/>
    <property type="match status" value="1"/>
</dbReference>
<comment type="similarity">
    <text evidence="2 7">Belongs to the NDUFAF7 family.</text>
</comment>
<evidence type="ECO:0000256" key="5">
    <source>
        <dbReference type="ARBA" id="ARBA00023128"/>
    </source>
</evidence>
<keyword evidence="8" id="KW-1133">Transmembrane helix</keyword>
<protein>
    <recommendedName>
        <fullName evidence="7">Protein arginine methyltransferase NDUFAF7</fullName>
        <ecNumber evidence="7">2.1.1.320</ecNumber>
    </recommendedName>
</protein>
<keyword evidence="8" id="KW-0812">Transmembrane</keyword>
<keyword evidence="8" id="KW-0472">Membrane</keyword>
<organism evidence="9 10">
    <name type="scientific">Pneumocystis jirovecii (strain RU7)</name>
    <name type="common">Human pneumocystis pneumonia agent</name>
    <dbReference type="NCBI Taxonomy" id="1408657"/>
    <lineage>
        <taxon>Eukaryota</taxon>
        <taxon>Fungi</taxon>
        <taxon>Dikarya</taxon>
        <taxon>Ascomycota</taxon>
        <taxon>Taphrinomycotina</taxon>
        <taxon>Pneumocystomycetes</taxon>
        <taxon>Pneumocystaceae</taxon>
        <taxon>Pneumocystis</taxon>
    </lineage>
</organism>
<evidence type="ECO:0000313" key="9">
    <source>
        <dbReference type="EMBL" id="KTW28303.1"/>
    </source>
</evidence>
<dbReference type="eggNOG" id="KOG2901">
    <property type="taxonomic scope" value="Eukaryota"/>
</dbReference>
<comment type="catalytic activity">
    <reaction evidence="6 7">
        <text>L-arginyl-[protein] + 2 S-adenosyl-L-methionine = N(omega),N(omega)'-dimethyl-L-arginyl-[protein] + 2 S-adenosyl-L-homocysteine + 2 H(+)</text>
        <dbReference type="Rhea" id="RHEA:48108"/>
        <dbReference type="Rhea" id="RHEA-COMP:10532"/>
        <dbReference type="Rhea" id="RHEA-COMP:11992"/>
        <dbReference type="ChEBI" id="CHEBI:15378"/>
        <dbReference type="ChEBI" id="CHEBI:29965"/>
        <dbReference type="ChEBI" id="CHEBI:57856"/>
        <dbReference type="ChEBI" id="CHEBI:59789"/>
        <dbReference type="ChEBI" id="CHEBI:88221"/>
        <dbReference type="EC" id="2.1.1.320"/>
    </reaction>
</comment>
<dbReference type="AlphaFoldDB" id="A0A0W4ZIV0"/>
<keyword evidence="3 7" id="KW-0489">Methyltransferase</keyword>
<evidence type="ECO:0000256" key="7">
    <source>
        <dbReference type="RuleBase" id="RU364114"/>
    </source>
</evidence>
<feature type="transmembrane region" description="Helical" evidence="8">
    <location>
        <begin position="6"/>
        <end position="27"/>
    </location>
</feature>
<evidence type="ECO:0000256" key="1">
    <source>
        <dbReference type="ARBA" id="ARBA00004173"/>
    </source>
</evidence>
<dbReference type="PANTHER" id="PTHR12049">
    <property type="entry name" value="PROTEIN ARGININE METHYLTRANSFERASE NDUFAF7, MITOCHONDRIAL"/>
    <property type="match status" value="1"/>
</dbReference>
<evidence type="ECO:0000256" key="4">
    <source>
        <dbReference type="ARBA" id="ARBA00022679"/>
    </source>
</evidence>
<dbReference type="GO" id="GO:0032981">
    <property type="term" value="P:mitochondrial respiratory chain complex I assembly"/>
    <property type="evidence" value="ECO:0007669"/>
    <property type="project" value="TreeGrafter"/>
</dbReference>
<dbReference type="FunFam" id="3.40.50.12710:FF:000008">
    <property type="entry name" value="Protein arginine methyltransferase NDUFAF7"/>
    <property type="match status" value="1"/>
</dbReference>
<dbReference type="InterPro" id="IPR038375">
    <property type="entry name" value="NDUFAF7_sf"/>
</dbReference>
<dbReference type="EMBL" id="LFWA01000012">
    <property type="protein sequence ID" value="KTW28303.1"/>
    <property type="molecule type" value="Genomic_DNA"/>
</dbReference>
<keyword evidence="10" id="KW-1185">Reference proteome</keyword>
<proteinExistence type="inferred from homology"/>
<dbReference type="VEuPathDB" id="FungiDB:T551_02722"/>
<comment type="caution">
    <text evidence="9">The sequence shown here is derived from an EMBL/GenBank/DDBJ whole genome shotgun (WGS) entry which is preliminary data.</text>
</comment>